<dbReference type="EMBL" id="QURR01000001">
    <property type="protein sequence ID" value="RGE47141.1"/>
    <property type="molecule type" value="Genomic_DNA"/>
</dbReference>
<protein>
    <submittedName>
        <fullName evidence="1">Uncharacterized protein</fullName>
    </submittedName>
</protein>
<gene>
    <name evidence="1" type="ORF">DZC30_00605</name>
</gene>
<keyword evidence="2" id="KW-1185">Reference proteome</keyword>
<sequence length="375" mass="41819">MSASIGPLLAADEFFNHQIVETHASVLQSDLSWTEKVCGMICAPDGSLSINFGLGKYVNRNVVDAYGGCSRGVEQWTVRASRSLSSAPNDVNAGPLHYEVLEPLKRVRVSLRANEIQPLSYELELTGELPCVVEEREDRRMMTGYRRSADQIRYHQIGRADGWIELEGRRIDVSDWVMTRDHSWGLRPAVGSPAPDIQPDPMDALAPKIFALWSPVRFKAADGRCWGFFQYLLRYAGQGWSHERLQGGFEYADGRRVALQRIEPQLKFDPVNQRLLGGSLQVVLADGSTRELRVQVLGDTGFHLGAGLYHGFDGKHHGQWRGELHLEGEYFADCSSAESVARLNQFRDCLIALHDDVEGATGIGNCQTWVHGLQA</sequence>
<reference evidence="1 2" key="1">
    <citation type="submission" date="2018-08" db="EMBL/GenBank/DDBJ databases">
        <title>Comamonas testosteroni strain SWCO2.</title>
        <authorList>
            <person name="Jiang N."/>
            <person name="Zhang X.Z."/>
        </authorList>
    </citation>
    <scope>NUCLEOTIDE SEQUENCE [LARGE SCALE GENOMIC DNA]</scope>
    <source>
        <strain evidence="1 2">SWCO2</strain>
    </source>
</reference>
<organism evidence="1 2">
    <name type="scientific">Comamonas testosteroni</name>
    <name type="common">Pseudomonas testosteroni</name>
    <dbReference type="NCBI Taxonomy" id="285"/>
    <lineage>
        <taxon>Bacteria</taxon>
        <taxon>Pseudomonadati</taxon>
        <taxon>Pseudomonadota</taxon>
        <taxon>Betaproteobacteria</taxon>
        <taxon>Burkholderiales</taxon>
        <taxon>Comamonadaceae</taxon>
        <taxon>Comamonas</taxon>
    </lineage>
</organism>
<dbReference type="AlphaFoldDB" id="A0A373FSL3"/>
<comment type="caution">
    <text evidence="1">The sequence shown here is derived from an EMBL/GenBank/DDBJ whole genome shotgun (WGS) entry which is preliminary data.</text>
</comment>
<accession>A0A373FSL3</accession>
<evidence type="ECO:0000313" key="1">
    <source>
        <dbReference type="EMBL" id="RGE47141.1"/>
    </source>
</evidence>
<proteinExistence type="predicted"/>
<evidence type="ECO:0000313" key="2">
    <source>
        <dbReference type="Proteomes" id="UP000261948"/>
    </source>
</evidence>
<dbReference type="Proteomes" id="UP000261948">
    <property type="component" value="Unassembled WGS sequence"/>
</dbReference>
<name>A0A373FSL3_COMTE</name>
<dbReference type="SUPFAM" id="SSF159245">
    <property type="entry name" value="AttH-like"/>
    <property type="match status" value="1"/>
</dbReference>
<dbReference type="OrthoDB" id="333076at2"/>